<dbReference type="SUPFAM" id="SSF56436">
    <property type="entry name" value="C-type lectin-like"/>
    <property type="match status" value="1"/>
</dbReference>
<accession>A0A6A5HUN3</accession>
<dbReference type="Pfam" id="PF00092">
    <property type="entry name" value="VWA"/>
    <property type="match status" value="1"/>
</dbReference>
<comment type="caution">
    <text evidence="4">The sequence shown here is derived from an EMBL/GenBank/DDBJ whole genome shotgun (WGS) entry which is preliminary data.</text>
</comment>
<dbReference type="EMBL" id="WUAV01000001">
    <property type="protein sequence ID" value="KAF1771489.1"/>
    <property type="molecule type" value="Genomic_DNA"/>
</dbReference>
<dbReference type="Gene3D" id="3.40.50.410">
    <property type="entry name" value="von Willebrand factor, type A domain"/>
    <property type="match status" value="1"/>
</dbReference>
<dbReference type="CTD" id="9822633"/>
<dbReference type="GeneID" id="9822633"/>
<dbReference type="PANTHER" id="PTHR31024:SF6">
    <property type="entry name" value="VWFA DOMAIN-CONTAINING PROTEIN"/>
    <property type="match status" value="1"/>
</dbReference>
<evidence type="ECO:0000313" key="5">
    <source>
        <dbReference type="Proteomes" id="UP000483820"/>
    </source>
</evidence>
<feature type="domain" description="C-type lectin" evidence="2">
    <location>
        <begin position="240"/>
        <end position="373"/>
    </location>
</feature>
<feature type="signal peptide" evidence="1">
    <location>
        <begin position="1"/>
        <end position="16"/>
    </location>
</feature>
<dbReference type="PROSITE" id="PS50234">
    <property type="entry name" value="VWFA"/>
    <property type="match status" value="1"/>
</dbReference>
<name>A0A6A5HUN3_CAERE</name>
<dbReference type="PANTHER" id="PTHR31024">
    <property type="entry name" value="C-TYPE LECTIN"/>
    <property type="match status" value="1"/>
</dbReference>
<evidence type="ECO:0000256" key="1">
    <source>
        <dbReference type="SAM" id="SignalP"/>
    </source>
</evidence>
<dbReference type="GO" id="GO:0045087">
    <property type="term" value="P:innate immune response"/>
    <property type="evidence" value="ECO:0007669"/>
    <property type="project" value="TreeGrafter"/>
</dbReference>
<dbReference type="CDD" id="cd00037">
    <property type="entry name" value="CLECT"/>
    <property type="match status" value="1"/>
</dbReference>
<feature type="chain" id="PRO_5025642466" evidence="1">
    <location>
        <begin position="17"/>
        <end position="384"/>
    </location>
</feature>
<evidence type="ECO:0000259" key="3">
    <source>
        <dbReference type="PROSITE" id="PS50234"/>
    </source>
</evidence>
<protein>
    <submittedName>
        <fullName evidence="4">Uncharacterized protein</fullName>
    </submittedName>
</protein>
<dbReference type="SMART" id="SM00034">
    <property type="entry name" value="CLECT"/>
    <property type="match status" value="1"/>
</dbReference>
<evidence type="ECO:0000259" key="2">
    <source>
        <dbReference type="PROSITE" id="PS50041"/>
    </source>
</evidence>
<dbReference type="SMART" id="SM00327">
    <property type="entry name" value="VWA"/>
    <property type="match status" value="1"/>
</dbReference>
<sequence length="384" mass="42871">MNPLLILFLLVAVSTADYTPLSYEERPCGTDMSNLWLDVVAVVDNSKVMGDEDLAETAVLITRIFGESRIGTSIPNQPKTTRLGLVTYNSTATIQAGLDKFQSQQDVIFNIFNSLNAVSSTSESYLANGLVAAENVFAKGPSRGNNYQKVILLFAASYSSQSNPIAIANRLKQAGITIITMGYNNLKDPNFYQNLVKIASPNKSIASIVSVPIDFIQEALLDSNCFCPPKWAQYYAHYTYLGECIIAVPNSTVWNAAHLSCQNLRKNAYMVNEYSQEKHDFVLRVVKSWGFPQPYTYFTGLAYSNKGKWQWDQPAGWPQPALQQWFNWDQGYPMSASNMGVVQNVQKGESTVWRNFGQWNTAAPYICEVAACDTDTYCDENFQN</sequence>
<organism evidence="4 5">
    <name type="scientific">Caenorhabditis remanei</name>
    <name type="common">Caenorhabditis vulgaris</name>
    <dbReference type="NCBI Taxonomy" id="31234"/>
    <lineage>
        <taxon>Eukaryota</taxon>
        <taxon>Metazoa</taxon>
        <taxon>Ecdysozoa</taxon>
        <taxon>Nematoda</taxon>
        <taxon>Chromadorea</taxon>
        <taxon>Rhabditida</taxon>
        <taxon>Rhabditina</taxon>
        <taxon>Rhabditomorpha</taxon>
        <taxon>Rhabditoidea</taxon>
        <taxon>Rhabditidae</taxon>
        <taxon>Peloderinae</taxon>
        <taxon>Caenorhabditis</taxon>
    </lineage>
</organism>
<dbReference type="AlphaFoldDB" id="A0A6A5HUN3"/>
<dbReference type="KEGG" id="crq:GCK72_003316"/>
<dbReference type="Gene3D" id="3.10.100.10">
    <property type="entry name" value="Mannose-Binding Protein A, subunit A"/>
    <property type="match status" value="1"/>
</dbReference>
<dbReference type="Proteomes" id="UP000483820">
    <property type="component" value="Chromosome I"/>
</dbReference>
<dbReference type="InterPro" id="IPR036465">
    <property type="entry name" value="vWFA_dom_sf"/>
</dbReference>
<proteinExistence type="predicted"/>
<dbReference type="InterPro" id="IPR002035">
    <property type="entry name" value="VWF_A"/>
</dbReference>
<dbReference type="InterPro" id="IPR016186">
    <property type="entry name" value="C-type_lectin-like/link_sf"/>
</dbReference>
<dbReference type="RefSeq" id="XP_053592609.1">
    <property type="nucleotide sequence ID" value="XM_053723964.1"/>
</dbReference>
<feature type="domain" description="VWFA" evidence="3">
    <location>
        <begin position="38"/>
        <end position="224"/>
    </location>
</feature>
<dbReference type="SUPFAM" id="SSF53300">
    <property type="entry name" value="vWA-like"/>
    <property type="match status" value="1"/>
</dbReference>
<reference evidence="4 5" key="1">
    <citation type="submission" date="2019-12" db="EMBL/GenBank/DDBJ databases">
        <title>Chromosome-level assembly of the Caenorhabditis remanei genome.</title>
        <authorList>
            <person name="Teterina A.A."/>
            <person name="Willis J.H."/>
            <person name="Phillips P.C."/>
        </authorList>
    </citation>
    <scope>NUCLEOTIDE SEQUENCE [LARGE SCALE GENOMIC DNA]</scope>
    <source>
        <strain evidence="4 5">PX506</strain>
        <tissue evidence="4">Whole organism</tissue>
    </source>
</reference>
<gene>
    <name evidence="4" type="ORF">GCK72_003316</name>
</gene>
<dbReference type="InterPro" id="IPR016187">
    <property type="entry name" value="CTDL_fold"/>
</dbReference>
<dbReference type="InterPro" id="IPR001304">
    <property type="entry name" value="C-type_lectin-like"/>
</dbReference>
<keyword evidence="1" id="KW-0732">Signal</keyword>
<dbReference type="PROSITE" id="PS50041">
    <property type="entry name" value="C_TYPE_LECTIN_2"/>
    <property type="match status" value="1"/>
</dbReference>
<evidence type="ECO:0000313" key="4">
    <source>
        <dbReference type="EMBL" id="KAF1771489.1"/>
    </source>
</evidence>